<dbReference type="SUPFAM" id="SSF88874">
    <property type="entry name" value="Receptor-binding domain of short tail fibre protein gp12"/>
    <property type="match status" value="1"/>
</dbReference>
<evidence type="ECO:0000313" key="3">
    <source>
        <dbReference type="Proteomes" id="UP001597440"/>
    </source>
</evidence>
<accession>A0ABW5L612</accession>
<sequence length="193" mass="19868">MDGTIGEIRMFAGNFPPYNWAFCNGQIIAIASNTALFSILGTTYGGNGQSTFGLPNLAGRTVIGSGNGPGLTPRISGEAGGTNIVTLNTNEIPSHTHGLVVNGAMKVSSALADIAIPTSGLSLAKTKYVVDKTDVPIVRFSSEVGDVLVNQSSQSSVNLILQSAGGGGGHDNIQPSIGMNFIICMRGEFPARN</sequence>
<gene>
    <name evidence="2" type="ORF">ACFSQW_19075</name>
</gene>
<evidence type="ECO:0000259" key="1">
    <source>
        <dbReference type="Pfam" id="PF07484"/>
    </source>
</evidence>
<dbReference type="Gene3D" id="3.90.1340.10">
    <property type="entry name" value="Phage tail collar domain"/>
    <property type="match status" value="1"/>
</dbReference>
<organism evidence="2 3">
    <name type="scientific">Sphingobacterium tabacisoli</name>
    <dbReference type="NCBI Taxonomy" id="2044855"/>
    <lineage>
        <taxon>Bacteria</taxon>
        <taxon>Pseudomonadati</taxon>
        <taxon>Bacteroidota</taxon>
        <taxon>Sphingobacteriia</taxon>
        <taxon>Sphingobacteriales</taxon>
        <taxon>Sphingobacteriaceae</taxon>
        <taxon>Sphingobacterium</taxon>
    </lineage>
</organism>
<dbReference type="InterPro" id="IPR037053">
    <property type="entry name" value="Phage_tail_collar_dom_sf"/>
</dbReference>
<dbReference type="EMBL" id="JBHULD010000018">
    <property type="protein sequence ID" value="MFD2556507.1"/>
    <property type="molecule type" value="Genomic_DNA"/>
</dbReference>
<feature type="domain" description="Phage tail collar" evidence="1">
    <location>
        <begin position="6"/>
        <end position="62"/>
    </location>
</feature>
<protein>
    <submittedName>
        <fullName evidence="2">Phage tail protein</fullName>
    </submittedName>
</protein>
<evidence type="ECO:0000313" key="2">
    <source>
        <dbReference type="EMBL" id="MFD2556507.1"/>
    </source>
</evidence>
<name>A0ABW5L612_9SPHI</name>
<dbReference type="Pfam" id="PF07484">
    <property type="entry name" value="Collar"/>
    <property type="match status" value="1"/>
</dbReference>
<proteinExistence type="predicted"/>
<dbReference type="RefSeq" id="WP_210352434.1">
    <property type="nucleotide sequence ID" value="NZ_JAEQMU010000001.1"/>
</dbReference>
<dbReference type="InterPro" id="IPR011083">
    <property type="entry name" value="Phage_tail_collar_dom"/>
</dbReference>
<comment type="caution">
    <text evidence="2">The sequence shown here is derived from an EMBL/GenBank/DDBJ whole genome shotgun (WGS) entry which is preliminary data.</text>
</comment>
<reference evidence="3" key="1">
    <citation type="journal article" date="2019" name="Int. J. Syst. Evol. Microbiol.">
        <title>The Global Catalogue of Microorganisms (GCM) 10K type strain sequencing project: providing services to taxonomists for standard genome sequencing and annotation.</title>
        <authorList>
            <consortium name="The Broad Institute Genomics Platform"/>
            <consortium name="The Broad Institute Genome Sequencing Center for Infectious Disease"/>
            <person name="Wu L."/>
            <person name="Ma J."/>
        </authorList>
    </citation>
    <scope>NUCLEOTIDE SEQUENCE [LARGE SCALE GENOMIC DNA]</scope>
    <source>
        <strain evidence="3">KCTC 52298</strain>
    </source>
</reference>
<dbReference type="Proteomes" id="UP001597440">
    <property type="component" value="Unassembled WGS sequence"/>
</dbReference>
<keyword evidence="3" id="KW-1185">Reference proteome</keyword>